<keyword evidence="2" id="KW-1185">Reference proteome</keyword>
<dbReference type="AlphaFoldDB" id="A0A9Q8SKP2"/>
<name>A0A9Q8SKP2_9PEZI</name>
<gene>
    <name evidence="1" type="ORF">CLUP02_03688</name>
</gene>
<dbReference type="Proteomes" id="UP000830671">
    <property type="component" value="Chromosome 2"/>
</dbReference>
<evidence type="ECO:0000313" key="1">
    <source>
        <dbReference type="EMBL" id="UQC78212.1"/>
    </source>
</evidence>
<reference evidence="1" key="1">
    <citation type="journal article" date="2021" name="Mol. Plant Microbe Interact.">
        <title>Complete Genome Sequence of the Plant-Pathogenic Fungus Colletotrichum lupini.</title>
        <authorList>
            <person name="Baroncelli R."/>
            <person name="Pensec F."/>
            <person name="Da Lio D."/>
            <person name="Boufleur T."/>
            <person name="Vicente I."/>
            <person name="Sarrocco S."/>
            <person name="Picot A."/>
            <person name="Baraldi E."/>
            <person name="Sukno S."/>
            <person name="Thon M."/>
            <person name="Le Floch G."/>
        </authorList>
    </citation>
    <scope>NUCLEOTIDE SEQUENCE</scope>
    <source>
        <strain evidence="1">IMI 504893</strain>
    </source>
</reference>
<proteinExistence type="predicted"/>
<dbReference type="GeneID" id="73337716"/>
<dbReference type="EMBL" id="CP019474">
    <property type="protein sequence ID" value="UQC78212.1"/>
    <property type="molecule type" value="Genomic_DNA"/>
</dbReference>
<sequence length="150" mass="16178">MTRLYPAIGCLSTGLDTGRKGKRGGEQGSDELFPVRYVSRRFISLIDVFDVYHSQNDSSSLTGRLGNDGLDKVGVPANVSTVLAFGLGRAAATLETMMESRSRKNPALVSRLLYPAKMAQNADGKASNRSSLYSQRCLFKARAQSDGLGI</sequence>
<dbReference type="KEGG" id="clup:CLUP02_03688"/>
<protein>
    <submittedName>
        <fullName evidence="1">Uncharacterized protein</fullName>
    </submittedName>
</protein>
<organism evidence="1 2">
    <name type="scientific">Colletotrichum lupini</name>
    <dbReference type="NCBI Taxonomy" id="145971"/>
    <lineage>
        <taxon>Eukaryota</taxon>
        <taxon>Fungi</taxon>
        <taxon>Dikarya</taxon>
        <taxon>Ascomycota</taxon>
        <taxon>Pezizomycotina</taxon>
        <taxon>Sordariomycetes</taxon>
        <taxon>Hypocreomycetidae</taxon>
        <taxon>Glomerellales</taxon>
        <taxon>Glomerellaceae</taxon>
        <taxon>Colletotrichum</taxon>
        <taxon>Colletotrichum acutatum species complex</taxon>
    </lineage>
</organism>
<evidence type="ECO:0000313" key="2">
    <source>
        <dbReference type="Proteomes" id="UP000830671"/>
    </source>
</evidence>
<accession>A0A9Q8SKP2</accession>
<dbReference type="RefSeq" id="XP_049139849.1">
    <property type="nucleotide sequence ID" value="XM_049282706.1"/>
</dbReference>